<feature type="compositionally biased region" description="Low complexity" evidence="1">
    <location>
        <begin position="146"/>
        <end position="159"/>
    </location>
</feature>
<reference evidence="2" key="2">
    <citation type="submission" date="2024-04" db="UniProtKB">
        <authorList>
            <consortium name="Ensembl"/>
        </authorList>
    </citation>
    <scope>IDENTIFICATION</scope>
</reference>
<dbReference type="Ensembl" id="ENSGACT00000016672.1">
    <property type="protein sequence ID" value="ENSGACP00000016638.1"/>
    <property type="gene ID" value="ENSGACG00000012590.1"/>
</dbReference>
<evidence type="ECO:0000256" key="1">
    <source>
        <dbReference type="SAM" id="MobiDB-lite"/>
    </source>
</evidence>
<proteinExistence type="predicted"/>
<protein>
    <submittedName>
        <fullName evidence="2">Uncharacterized protein</fullName>
    </submittedName>
</protein>
<evidence type="ECO:0000313" key="2">
    <source>
        <dbReference type="Ensembl" id="ENSGACP00000016638.1"/>
    </source>
</evidence>
<reference evidence="2" key="1">
    <citation type="submission" date="2006-01" db="EMBL/GenBank/DDBJ databases">
        <authorList>
            <person name="Lindblad-Toh K."/>
            <person name="Mauceli E."/>
            <person name="Grabherr M."/>
            <person name="Chang J.L."/>
            <person name="Lander E.S."/>
        </authorList>
    </citation>
    <scope>NUCLEOTIDE SEQUENCE [LARGE SCALE GENOMIC DNA]</scope>
</reference>
<dbReference type="Bgee" id="ENSGACG00000012590">
    <property type="expression patterns" value="Expressed in muscle tissue and 6 other cell types or tissues"/>
</dbReference>
<feature type="region of interest" description="Disordered" evidence="1">
    <location>
        <begin position="18"/>
        <end position="44"/>
    </location>
</feature>
<name>G3PGB4_GASAC</name>
<feature type="compositionally biased region" description="Polar residues" evidence="1">
    <location>
        <begin position="30"/>
        <end position="44"/>
    </location>
</feature>
<accession>G3PGB4</accession>
<dbReference type="AlphaFoldDB" id="G3PGB4"/>
<organism evidence="2">
    <name type="scientific">Gasterosteus aculeatus</name>
    <name type="common">Three-spined stickleback</name>
    <dbReference type="NCBI Taxonomy" id="69293"/>
    <lineage>
        <taxon>Eukaryota</taxon>
        <taxon>Metazoa</taxon>
        <taxon>Chordata</taxon>
        <taxon>Craniata</taxon>
        <taxon>Vertebrata</taxon>
        <taxon>Euteleostomi</taxon>
        <taxon>Actinopterygii</taxon>
        <taxon>Neopterygii</taxon>
        <taxon>Teleostei</taxon>
        <taxon>Neoteleostei</taxon>
        <taxon>Acanthomorphata</taxon>
        <taxon>Eupercaria</taxon>
        <taxon>Perciformes</taxon>
        <taxon>Cottioidei</taxon>
        <taxon>Gasterosteales</taxon>
        <taxon>Gasterosteidae</taxon>
        <taxon>Gasterosteus</taxon>
    </lineage>
</organism>
<dbReference type="STRING" id="69293.ENSGACP00000016638"/>
<dbReference type="InParanoid" id="G3PGB4"/>
<sequence length="167" mass="18369">MDFAGFIKELSKDVVSSAARTDMLDRDSSESPTSSTMEFSSTKVKTWSEVESQSWESEERGASPWFKVPKFTLKPHSTGFLQITPEGSPQAQRKGEVGGEVDVLGSFCLHTSGLDLTSQEMSEEQRVSSSMVTKTTRITRHVVTTETQAGETSATTTTTHQVSDFKF</sequence>
<feature type="region of interest" description="Disordered" evidence="1">
    <location>
        <begin position="146"/>
        <end position="167"/>
    </location>
</feature>